<dbReference type="KEGG" id="tca:658748"/>
<protein>
    <recommendedName>
        <fullName evidence="9">O-acyltransferase</fullName>
    </recommendedName>
</protein>
<gene>
    <name evidence="12" type="primary">AUGUSTUS-3.0.2_11982</name>
    <name evidence="12" type="ORF">TcasGA2_TC011982</name>
</gene>
<sequence>MSSSSNNNTKIKSKQFEKVFKIRNSPLTDRFENSEDIKTIYNLFAIILISLLTNTVIHDYSKTGQLHFGLRLIVRGFNKFGWVVVIWAIFNILAFVLYSVFKFWAKIYLLLQPKTQKFWNRIWITILTLYYILSLYSVQKVVSLMDFAPGSAAVLFLEEVRLLMKQHAFIRTNAPKISEYKPHSDTKLTLPTFKKFIYFLFAPTFVYRDEYPRTRTIRWRFVFYNLGEVLSIIWLLSLVVERFLVPPFEDICIRKYTLSEILIPVVANSFPGILFMLCGFYSVLHSFQNAFAEMLTFGDRLFYKEWWTSRSLSEYYRTWNVVVHDWLFIYIYKDVYEMVIPKNKMAGKLAVFLISALMHEWILTNVLKLFLPIQFIQFFIAGAVLALFNILDLSVGNLLVWYLMVFGSGMQVNLYTLEFFARTNCPLDTNATIDFFKPRFITCGCVE</sequence>
<evidence type="ECO:0000256" key="9">
    <source>
        <dbReference type="PIRNR" id="PIRNR000439"/>
    </source>
</evidence>
<evidence type="ECO:0000256" key="7">
    <source>
        <dbReference type="ARBA" id="ARBA00023136"/>
    </source>
</evidence>
<dbReference type="InParanoid" id="D6X2R2"/>
<feature type="active site" evidence="10">
    <location>
        <position position="359"/>
    </location>
</feature>
<reference evidence="12 13" key="2">
    <citation type="journal article" date="2010" name="Nucleic Acids Res.">
        <title>BeetleBase in 2010: revisions to provide comprehensive genomic information for Tribolium castaneum.</title>
        <authorList>
            <person name="Kim H.S."/>
            <person name="Murphy T."/>
            <person name="Xia J."/>
            <person name="Caragea D."/>
            <person name="Park Y."/>
            <person name="Beeman R.W."/>
            <person name="Lorenzen M.D."/>
            <person name="Butcher S."/>
            <person name="Manak J.R."/>
            <person name="Brown S.J."/>
        </authorList>
    </citation>
    <scope>GENOME REANNOTATION</scope>
    <source>
        <strain evidence="12 13">Georgia GA2</strain>
    </source>
</reference>
<dbReference type="Proteomes" id="UP000007266">
    <property type="component" value="Linkage group 9"/>
</dbReference>
<dbReference type="InterPro" id="IPR014371">
    <property type="entry name" value="Oat_ACAT_DAG_ARE"/>
</dbReference>
<evidence type="ECO:0000256" key="3">
    <source>
        <dbReference type="ARBA" id="ARBA00022679"/>
    </source>
</evidence>
<keyword evidence="3 9" id="KW-0808">Transferase</keyword>
<accession>D6X2R2</accession>
<dbReference type="PIRSF" id="PIRSF000439">
    <property type="entry name" value="Oat_ACAT_DAG_ARE"/>
    <property type="match status" value="1"/>
</dbReference>
<dbReference type="PANTHER" id="PTHR10408:SF8">
    <property type="entry name" value="O-ACYLTRANSFERASE"/>
    <property type="match status" value="1"/>
</dbReference>
<dbReference type="Pfam" id="PF03062">
    <property type="entry name" value="MBOAT"/>
    <property type="match status" value="1"/>
</dbReference>
<dbReference type="GO" id="GO:0008374">
    <property type="term" value="F:O-acyltransferase activity"/>
    <property type="evidence" value="ECO:0000318"/>
    <property type="project" value="GO_Central"/>
</dbReference>
<evidence type="ECO:0000313" key="12">
    <source>
        <dbReference type="EMBL" id="EFA09835.1"/>
    </source>
</evidence>
<evidence type="ECO:0000256" key="1">
    <source>
        <dbReference type="ARBA" id="ARBA00004477"/>
    </source>
</evidence>
<dbReference type="GO" id="GO:0005789">
    <property type="term" value="C:endoplasmic reticulum membrane"/>
    <property type="evidence" value="ECO:0000318"/>
    <property type="project" value="GO_Central"/>
</dbReference>
<keyword evidence="8 9" id="KW-0012">Acyltransferase</keyword>
<evidence type="ECO:0000313" key="13">
    <source>
        <dbReference type="Proteomes" id="UP000007266"/>
    </source>
</evidence>
<feature type="transmembrane region" description="Helical" evidence="11">
    <location>
        <begin position="122"/>
        <end position="139"/>
    </location>
</feature>
<feature type="transmembrane region" description="Helical" evidence="11">
    <location>
        <begin position="369"/>
        <end position="391"/>
    </location>
</feature>
<feature type="transmembrane region" description="Helical" evidence="11">
    <location>
        <begin position="40"/>
        <end position="60"/>
    </location>
</feature>
<dbReference type="OMA" id="LWNTFMW"/>
<dbReference type="eggNOG" id="KOG0380">
    <property type="taxonomic scope" value="Eukaryota"/>
</dbReference>
<keyword evidence="6 11" id="KW-1133">Transmembrane helix</keyword>
<dbReference type="PhylomeDB" id="D6X2R2"/>
<dbReference type="AlphaFoldDB" id="D6X2R2"/>
<dbReference type="FunCoup" id="D6X2R2">
    <property type="interactions" value="240"/>
</dbReference>
<feature type="transmembrane region" description="Helical" evidence="11">
    <location>
        <begin position="221"/>
        <end position="240"/>
    </location>
</feature>
<comment type="similarity">
    <text evidence="2 9">Belongs to the membrane-bound acyltransferase family. Sterol o-acyltransferase subfamily.</text>
</comment>
<feature type="transmembrane region" description="Helical" evidence="11">
    <location>
        <begin position="261"/>
        <end position="284"/>
    </location>
</feature>
<evidence type="ECO:0000256" key="2">
    <source>
        <dbReference type="ARBA" id="ARBA00009010"/>
    </source>
</evidence>
<dbReference type="EMBL" id="KQ971372">
    <property type="protein sequence ID" value="EFA09835.1"/>
    <property type="molecule type" value="Genomic_DNA"/>
</dbReference>
<dbReference type="GO" id="GO:0008203">
    <property type="term" value="P:cholesterol metabolic process"/>
    <property type="evidence" value="ECO:0000318"/>
    <property type="project" value="GO_Central"/>
</dbReference>
<dbReference type="PANTHER" id="PTHR10408">
    <property type="entry name" value="STEROL O-ACYLTRANSFERASE"/>
    <property type="match status" value="1"/>
</dbReference>
<keyword evidence="4 11" id="KW-0812">Transmembrane</keyword>
<evidence type="ECO:0000256" key="4">
    <source>
        <dbReference type="ARBA" id="ARBA00022692"/>
    </source>
</evidence>
<evidence type="ECO:0000256" key="6">
    <source>
        <dbReference type="ARBA" id="ARBA00022989"/>
    </source>
</evidence>
<keyword evidence="13" id="KW-1185">Reference proteome</keyword>
<organism evidence="12 13">
    <name type="scientific">Tribolium castaneum</name>
    <name type="common">Red flour beetle</name>
    <dbReference type="NCBI Taxonomy" id="7070"/>
    <lineage>
        <taxon>Eukaryota</taxon>
        <taxon>Metazoa</taxon>
        <taxon>Ecdysozoa</taxon>
        <taxon>Arthropoda</taxon>
        <taxon>Hexapoda</taxon>
        <taxon>Insecta</taxon>
        <taxon>Pterygota</taxon>
        <taxon>Neoptera</taxon>
        <taxon>Endopterygota</taxon>
        <taxon>Coleoptera</taxon>
        <taxon>Polyphaga</taxon>
        <taxon>Cucujiformia</taxon>
        <taxon>Tenebrionidae</taxon>
        <taxon>Tenebrionidae incertae sedis</taxon>
        <taxon>Tribolium</taxon>
    </lineage>
</organism>
<dbReference type="STRING" id="7070.D6X2R2"/>
<comment type="subcellular location">
    <subcellularLocation>
        <location evidence="1 9">Endoplasmic reticulum membrane</location>
        <topology evidence="1 9">Multi-pass membrane protein</topology>
    </subcellularLocation>
</comment>
<evidence type="ECO:0000256" key="10">
    <source>
        <dbReference type="PIRSR" id="PIRSR000439-1"/>
    </source>
</evidence>
<keyword evidence="7 9" id="KW-0472">Membrane</keyword>
<evidence type="ECO:0000256" key="5">
    <source>
        <dbReference type="ARBA" id="ARBA00022824"/>
    </source>
</evidence>
<evidence type="ECO:0000256" key="8">
    <source>
        <dbReference type="ARBA" id="ARBA00023315"/>
    </source>
</evidence>
<dbReference type="OrthoDB" id="10039049at2759"/>
<proteinExistence type="inferred from homology"/>
<dbReference type="HOGENOM" id="CLU_031845_0_0_1"/>
<feature type="transmembrane region" description="Helical" evidence="11">
    <location>
        <begin position="345"/>
        <end position="363"/>
    </location>
</feature>
<feature type="transmembrane region" description="Helical" evidence="11">
    <location>
        <begin position="80"/>
        <end position="101"/>
    </location>
</feature>
<evidence type="ECO:0000256" key="11">
    <source>
        <dbReference type="SAM" id="Phobius"/>
    </source>
</evidence>
<feature type="transmembrane region" description="Helical" evidence="11">
    <location>
        <begin position="398"/>
        <end position="417"/>
    </location>
</feature>
<name>D6X2R2_TRICA</name>
<reference evidence="12 13" key="1">
    <citation type="journal article" date="2008" name="Nature">
        <title>The genome of the model beetle and pest Tribolium castaneum.</title>
        <authorList>
            <consortium name="Tribolium Genome Sequencing Consortium"/>
            <person name="Richards S."/>
            <person name="Gibbs R.A."/>
            <person name="Weinstock G.M."/>
            <person name="Brown S.J."/>
            <person name="Denell R."/>
            <person name="Beeman R.W."/>
            <person name="Gibbs R."/>
            <person name="Beeman R.W."/>
            <person name="Brown S.J."/>
            <person name="Bucher G."/>
            <person name="Friedrich M."/>
            <person name="Grimmelikhuijzen C.J."/>
            <person name="Klingler M."/>
            <person name="Lorenzen M."/>
            <person name="Richards S."/>
            <person name="Roth S."/>
            <person name="Schroder R."/>
            <person name="Tautz D."/>
            <person name="Zdobnov E.M."/>
            <person name="Muzny D."/>
            <person name="Gibbs R.A."/>
            <person name="Weinstock G.M."/>
            <person name="Attaway T."/>
            <person name="Bell S."/>
            <person name="Buhay C.J."/>
            <person name="Chandrabose M.N."/>
            <person name="Chavez D."/>
            <person name="Clerk-Blankenburg K.P."/>
            <person name="Cree A."/>
            <person name="Dao M."/>
            <person name="Davis C."/>
            <person name="Chacko J."/>
            <person name="Dinh H."/>
            <person name="Dugan-Rocha S."/>
            <person name="Fowler G."/>
            <person name="Garner T.T."/>
            <person name="Garnes J."/>
            <person name="Gnirke A."/>
            <person name="Hawes A."/>
            <person name="Hernandez J."/>
            <person name="Hines S."/>
            <person name="Holder M."/>
            <person name="Hume J."/>
            <person name="Jhangiani S.N."/>
            <person name="Joshi V."/>
            <person name="Khan Z.M."/>
            <person name="Jackson L."/>
            <person name="Kovar C."/>
            <person name="Kowis A."/>
            <person name="Lee S."/>
            <person name="Lewis L.R."/>
            <person name="Margolis J."/>
            <person name="Morgan M."/>
            <person name="Nazareth L.V."/>
            <person name="Nguyen N."/>
            <person name="Okwuonu G."/>
            <person name="Parker D."/>
            <person name="Richards S."/>
            <person name="Ruiz S.J."/>
            <person name="Santibanez J."/>
            <person name="Savard J."/>
            <person name="Scherer S.E."/>
            <person name="Schneider B."/>
            <person name="Sodergren E."/>
            <person name="Tautz D."/>
            <person name="Vattahil S."/>
            <person name="Villasana D."/>
            <person name="White C.S."/>
            <person name="Wright R."/>
            <person name="Park Y."/>
            <person name="Beeman R.W."/>
            <person name="Lord J."/>
            <person name="Oppert B."/>
            <person name="Lorenzen M."/>
            <person name="Brown S."/>
            <person name="Wang L."/>
            <person name="Savard J."/>
            <person name="Tautz D."/>
            <person name="Richards S."/>
            <person name="Weinstock G."/>
            <person name="Gibbs R.A."/>
            <person name="Liu Y."/>
            <person name="Worley K."/>
            <person name="Weinstock G."/>
            <person name="Elsik C.G."/>
            <person name="Reese J.T."/>
            <person name="Elhaik E."/>
            <person name="Landan G."/>
            <person name="Graur D."/>
            <person name="Arensburger P."/>
            <person name="Atkinson P."/>
            <person name="Beeman R.W."/>
            <person name="Beidler J."/>
            <person name="Brown S.J."/>
            <person name="Demuth J.P."/>
            <person name="Drury D.W."/>
            <person name="Du Y.Z."/>
            <person name="Fujiwara H."/>
            <person name="Lorenzen M."/>
            <person name="Maselli V."/>
            <person name="Osanai M."/>
            <person name="Park Y."/>
            <person name="Robertson H.M."/>
            <person name="Tu Z."/>
            <person name="Wang J.J."/>
            <person name="Wang S."/>
            <person name="Richards S."/>
            <person name="Song H."/>
            <person name="Zhang L."/>
            <person name="Sodergren E."/>
            <person name="Werner D."/>
            <person name="Stanke M."/>
            <person name="Morgenstern B."/>
            <person name="Solovyev V."/>
            <person name="Kosarev P."/>
            <person name="Brown G."/>
            <person name="Chen H.C."/>
            <person name="Ermolaeva O."/>
            <person name="Hlavina W."/>
            <person name="Kapustin Y."/>
            <person name="Kiryutin B."/>
            <person name="Kitts P."/>
            <person name="Maglott D."/>
            <person name="Pruitt K."/>
            <person name="Sapojnikov V."/>
            <person name="Souvorov A."/>
            <person name="Mackey A.J."/>
            <person name="Waterhouse R.M."/>
            <person name="Wyder S."/>
            <person name="Zdobnov E.M."/>
            <person name="Zdobnov E.M."/>
            <person name="Wyder S."/>
            <person name="Kriventseva E.V."/>
            <person name="Kadowaki T."/>
            <person name="Bork P."/>
            <person name="Aranda M."/>
            <person name="Bao R."/>
            <person name="Beermann A."/>
            <person name="Berns N."/>
            <person name="Bolognesi R."/>
            <person name="Bonneton F."/>
            <person name="Bopp D."/>
            <person name="Brown S.J."/>
            <person name="Bucher G."/>
            <person name="Butts T."/>
            <person name="Chaumot A."/>
            <person name="Denell R.E."/>
            <person name="Ferrier D.E."/>
            <person name="Friedrich M."/>
            <person name="Gordon C.M."/>
            <person name="Jindra M."/>
            <person name="Klingler M."/>
            <person name="Lan Q."/>
            <person name="Lattorff H.M."/>
            <person name="Laudet V."/>
            <person name="von Levetsow C."/>
            <person name="Liu Z."/>
            <person name="Lutz R."/>
            <person name="Lynch J.A."/>
            <person name="da Fonseca R.N."/>
            <person name="Posnien N."/>
            <person name="Reuter R."/>
            <person name="Roth S."/>
            <person name="Savard J."/>
            <person name="Schinko J.B."/>
            <person name="Schmitt C."/>
            <person name="Schoppmeier M."/>
            <person name="Schroder R."/>
            <person name="Shippy T.D."/>
            <person name="Simonnet F."/>
            <person name="Marques-Souza H."/>
            <person name="Tautz D."/>
            <person name="Tomoyasu Y."/>
            <person name="Trauner J."/>
            <person name="Van der Zee M."/>
            <person name="Vervoort M."/>
            <person name="Wittkopp N."/>
            <person name="Wimmer E.A."/>
            <person name="Yang X."/>
            <person name="Jones A.K."/>
            <person name="Sattelle D.B."/>
            <person name="Ebert P.R."/>
            <person name="Nelson D."/>
            <person name="Scott J.G."/>
            <person name="Beeman R.W."/>
            <person name="Muthukrishnan S."/>
            <person name="Kramer K.J."/>
            <person name="Arakane Y."/>
            <person name="Beeman R.W."/>
            <person name="Zhu Q."/>
            <person name="Hogenkamp D."/>
            <person name="Dixit R."/>
            <person name="Oppert B."/>
            <person name="Jiang H."/>
            <person name="Zou Z."/>
            <person name="Marshall J."/>
            <person name="Elpidina E."/>
            <person name="Vinokurov K."/>
            <person name="Oppert C."/>
            <person name="Zou Z."/>
            <person name="Evans J."/>
            <person name="Lu Z."/>
            <person name="Zhao P."/>
            <person name="Sumathipala N."/>
            <person name="Altincicek B."/>
            <person name="Vilcinskas A."/>
            <person name="Williams M."/>
            <person name="Hultmark D."/>
            <person name="Hetru C."/>
            <person name="Jiang H."/>
            <person name="Grimmelikhuijzen C.J."/>
            <person name="Hauser F."/>
            <person name="Cazzamali G."/>
            <person name="Williamson M."/>
            <person name="Park Y."/>
            <person name="Li B."/>
            <person name="Tanaka Y."/>
            <person name="Predel R."/>
            <person name="Neupert S."/>
            <person name="Schachtner J."/>
            <person name="Verleyen P."/>
            <person name="Raible F."/>
            <person name="Bork P."/>
            <person name="Friedrich M."/>
            <person name="Walden K.K."/>
            <person name="Robertson H.M."/>
            <person name="Angeli S."/>
            <person name="Foret S."/>
            <person name="Bucher G."/>
            <person name="Schuetz S."/>
            <person name="Maleszka R."/>
            <person name="Wimmer E.A."/>
            <person name="Beeman R.W."/>
            <person name="Lorenzen M."/>
            <person name="Tomoyasu Y."/>
            <person name="Miller S.C."/>
            <person name="Grossmann D."/>
            <person name="Bucher G."/>
        </authorList>
    </citation>
    <scope>NUCLEOTIDE SEQUENCE [LARGE SCALE GENOMIC DNA]</scope>
    <source>
        <strain evidence="12 13">Georgia GA2</strain>
    </source>
</reference>
<keyword evidence="5 9" id="KW-0256">Endoplasmic reticulum</keyword>
<dbReference type="InterPro" id="IPR004299">
    <property type="entry name" value="MBOAT_fam"/>
</dbReference>